<proteinExistence type="predicted"/>
<dbReference type="Proteomes" id="UP000324897">
    <property type="component" value="Chromosome 5"/>
</dbReference>
<feature type="compositionally biased region" description="Basic and acidic residues" evidence="1">
    <location>
        <begin position="87"/>
        <end position="118"/>
    </location>
</feature>
<evidence type="ECO:0000313" key="3">
    <source>
        <dbReference type="Proteomes" id="UP000324897"/>
    </source>
</evidence>
<protein>
    <submittedName>
        <fullName evidence="2">Uncharacterized protein</fullName>
    </submittedName>
</protein>
<feature type="region of interest" description="Disordered" evidence="1">
    <location>
        <begin position="82"/>
        <end position="143"/>
    </location>
</feature>
<dbReference type="EMBL" id="RWGY01000004">
    <property type="protein sequence ID" value="TVU46248.1"/>
    <property type="molecule type" value="Genomic_DNA"/>
</dbReference>
<reference evidence="2 3" key="1">
    <citation type="journal article" date="2019" name="Sci. Rep.">
        <title>A high-quality genome of Eragrostis curvula grass provides insights into Poaceae evolution and supports new strategies to enhance forage quality.</title>
        <authorList>
            <person name="Carballo J."/>
            <person name="Santos B.A.C.M."/>
            <person name="Zappacosta D."/>
            <person name="Garbus I."/>
            <person name="Selva J.P."/>
            <person name="Gallo C.A."/>
            <person name="Diaz A."/>
            <person name="Albertini E."/>
            <person name="Caccamo M."/>
            <person name="Echenique V."/>
        </authorList>
    </citation>
    <scope>NUCLEOTIDE SEQUENCE [LARGE SCALE GENOMIC DNA]</scope>
    <source>
        <strain evidence="3">cv. Victoria</strain>
        <tissue evidence="2">Leaf</tissue>
    </source>
</reference>
<feature type="region of interest" description="Disordered" evidence="1">
    <location>
        <begin position="20"/>
        <end position="64"/>
    </location>
</feature>
<feature type="compositionally biased region" description="Basic and acidic residues" evidence="1">
    <location>
        <begin position="127"/>
        <end position="143"/>
    </location>
</feature>
<sequence length="143" mass="15354">MLVRYRRSICARQGVTHETQCAAQGDATARDATARCERRSDTPRAEDGDAGARGARTAERDAESCDGAEFAWGGACLRVAPAPAAGGREKSGGGQETDCRRGREGAGESGRVGEKHETEEWEEAMNEDSRFSKGEVKQLIHKA</sequence>
<dbReference type="Gramene" id="TVU46248">
    <property type="protein sequence ID" value="TVU46248"/>
    <property type="gene ID" value="EJB05_05773"/>
</dbReference>
<name>A0A5J9WDJ1_9POAL</name>
<dbReference type="AlphaFoldDB" id="A0A5J9WDJ1"/>
<accession>A0A5J9WDJ1</accession>
<gene>
    <name evidence="2" type="ORF">EJB05_05773</name>
</gene>
<evidence type="ECO:0000313" key="2">
    <source>
        <dbReference type="EMBL" id="TVU46248.1"/>
    </source>
</evidence>
<evidence type="ECO:0000256" key="1">
    <source>
        <dbReference type="SAM" id="MobiDB-lite"/>
    </source>
</evidence>
<keyword evidence="3" id="KW-1185">Reference proteome</keyword>
<organism evidence="2 3">
    <name type="scientific">Eragrostis curvula</name>
    <name type="common">weeping love grass</name>
    <dbReference type="NCBI Taxonomy" id="38414"/>
    <lineage>
        <taxon>Eukaryota</taxon>
        <taxon>Viridiplantae</taxon>
        <taxon>Streptophyta</taxon>
        <taxon>Embryophyta</taxon>
        <taxon>Tracheophyta</taxon>
        <taxon>Spermatophyta</taxon>
        <taxon>Magnoliopsida</taxon>
        <taxon>Liliopsida</taxon>
        <taxon>Poales</taxon>
        <taxon>Poaceae</taxon>
        <taxon>PACMAD clade</taxon>
        <taxon>Chloridoideae</taxon>
        <taxon>Eragrostideae</taxon>
        <taxon>Eragrostidinae</taxon>
        <taxon>Eragrostis</taxon>
    </lineage>
</organism>
<feature type="compositionally biased region" description="Basic and acidic residues" evidence="1">
    <location>
        <begin position="28"/>
        <end position="47"/>
    </location>
</feature>
<comment type="caution">
    <text evidence="2">The sequence shown here is derived from an EMBL/GenBank/DDBJ whole genome shotgun (WGS) entry which is preliminary data.</text>
</comment>